<dbReference type="NCBIfam" id="TIGR00281">
    <property type="entry name" value="SMC-Scp complex subunit ScpB"/>
    <property type="match status" value="1"/>
</dbReference>
<evidence type="ECO:0000256" key="4">
    <source>
        <dbReference type="ARBA" id="ARBA00023306"/>
    </source>
</evidence>
<sequence>MEKLTNTIEAILFASGKSVPLADIAEKLNATKGEIKRSLDELKEKYGEEGGIQLLLFNGKAQLGSNPLYKESVEAVLNPIREKELTRTVLECAAIIAYKQPITKTEIELLRGLNSDYAVRVLLELNLITPCGRKDAVGRPILYATTDEFLKRFKLQSLEDLPDYDALMAAIGRSEEHDSYLYARDEYAEVAAADGGDSIPQEPDESPQPPREESTGDGYEIPDFLRGLDETDIVKIS</sequence>
<protein>
    <submittedName>
        <fullName evidence="6">SMC-Scp complex subunit ScpB</fullName>
    </submittedName>
</protein>
<name>A0A9D2G6H8_9FIRM</name>
<dbReference type="Proteomes" id="UP000824102">
    <property type="component" value="Unassembled WGS sequence"/>
</dbReference>
<evidence type="ECO:0000313" key="7">
    <source>
        <dbReference type="Proteomes" id="UP000824102"/>
    </source>
</evidence>
<dbReference type="GO" id="GO:0051304">
    <property type="term" value="P:chromosome separation"/>
    <property type="evidence" value="ECO:0007669"/>
    <property type="project" value="InterPro"/>
</dbReference>
<evidence type="ECO:0000256" key="5">
    <source>
        <dbReference type="SAM" id="MobiDB-lite"/>
    </source>
</evidence>
<comment type="caution">
    <text evidence="6">The sequence shown here is derived from an EMBL/GenBank/DDBJ whole genome shotgun (WGS) entry which is preliminary data.</text>
</comment>
<dbReference type="EMBL" id="DXBB01000088">
    <property type="protein sequence ID" value="HIZ73181.1"/>
    <property type="molecule type" value="Genomic_DNA"/>
</dbReference>
<keyword evidence="3" id="KW-0159">Chromosome partition</keyword>
<feature type="region of interest" description="Disordered" evidence="5">
    <location>
        <begin position="192"/>
        <end position="223"/>
    </location>
</feature>
<reference evidence="6" key="2">
    <citation type="submission" date="2021-04" db="EMBL/GenBank/DDBJ databases">
        <authorList>
            <person name="Gilroy R."/>
        </authorList>
    </citation>
    <scope>NUCLEOTIDE SEQUENCE</scope>
    <source>
        <strain evidence="6">ChiW7-2402</strain>
    </source>
</reference>
<dbReference type="PANTHER" id="PTHR34298:SF2">
    <property type="entry name" value="SEGREGATION AND CONDENSATION PROTEIN B"/>
    <property type="match status" value="1"/>
</dbReference>
<dbReference type="InterPro" id="IPR036390">
    <property type="entry name" value="WH_DNA-bd_sf"/>
</dbReference>
<keyword evidence="1" id="KW-0963">Cytoplasm</keyword>
<evidence type="ECO:0000256" key="1">
    <source>
        <dbReference type="ARBA" id="ARBA00022490"/>
    </source>
</evidence>
<dbReference type="SUPFAM" id="SSF46785">
    <property type="entry name" value="Winged helix' DNA-binding domain"/>
    <property type="match status" value="2"/>
</dbReference>
<dbReference type="Gene3D" id="1.10.10.10">
    <property type="entry name" value="Winged helix-like DNA-binding domain superfamily/Winged helix DNA-binding domain"/>
    <property type="match status" value="2"/>
</dbReference>
<evidence type="ECO:0000256" key="3">
    <source>
        <dbReference type="ARBA" id="ARBA00022829"/>
    </source>
</evidence>
<keyword evidence="2" id="KW-0132">Cell division</keyword>
<dbReference type="InterPro" id="IPR036388">
    <property type="entry name" value="WH-like_DNA-bd_sf"/>
</dbReference>
<organism evidence="6 7">
    <name type="scientific">Candidatus Gallimonas intestinavium</name>
    <dbReference type="NCBI Taxonomy" id="2838603"/>
    <lineage>
        <taxon>Bacteria</taxon>
        <taxon>Bacillati</taxon>
        <taxon>Bacillota</taxon>
        <taxon>Clostridia</taxon>
        <taxon>Candidatus Gallimonas</taxon>
    </lineage>
</organism>
<reference evidence="6" key="1">
    <citation type="journal article" date="2021" name="PeerJ">
        <title>Extensive microbial diversity within the chicken gut microbiome revealed by metagenomics and culture.</title>
        <authorList>
            <person name="Gilroy R."/>
            <person name="Ravi A."/>
            <person name="Getino M."/>
            <person name="Pursley I."/>
            <person name="Horton D.L."/>
            <person name="Alikhan N.F."/>
            <person name="Baker D."/>
            <person name="Gharbi K."/>
            <person name="Hall N."/>
            <person name="Watson M."/>
            <person name="Adriaenssens E.M."/>
            <person name="Foster-Nyarko E."/>
            <person name="Jarju S."/>
            <person name="Secka A."/>
            <person name="Antonio M."/>
            <person name="Oren A."/>
            <person name="Chaudhuri R.R."/>
            <person name="La Ragione R."/>
            <person name="Hildebrand F."/>
            <person name="Pallen M.J."/>
        </authorList>
    </citation>
    <scope>NUCLEOTIDE SEQUENCE</scope>
    <source>
        <strain evidence="6">ChiW7-2402</strain>
    </source>
</reference>
<dbReference type="GO" id="GO:0051301">
    <property type="term" value="P:cell division"/>
    <property type="evidence" value="ECO:0007669"/>
    <property type="project" value="UniProtKB-KW"/>
</dbReference>
<accession>A0A9D2G6H8</accession>
<proteinExistence type="predicted"/>
<dbReference type="InterPro" id="IPR005234">
    <property type="entry name" value="ScpB_csome_segregation"/>
</dbReference>
<dbReference type="PANTHER" id="PTHR34298">
    <property type="entry name" value="SEGREGATION AND CONDENSATION PROTEIN B"/>
    <property type="match status" value="1"/>
</dbReference>
<evidence type="ECO:0000256" key="2">
    <source>
        <dbReference type="ARBA" id="ARBA00022618"/>
    </source>
</evidence>
<keyword evidence="4" id="KW-0131">Cell cycle</keyword>
<evidence type="ECO:0000313" key="6">
    <source>
        <dbReference type="EMBL" id="HIZ73181.1"/>
    </source>
</evidence>
<dbReference type="AlphaFoldDB" id="A0A9D2G6H8"/>
<dbReference type="Pfam" id="PF04079">
    <property type="entry name" value="SMC_ScpB"/>
    <property type="match status" value="1"/>
</dbReference>
<gene>
    <name evidence="6" type="primary">scpB</name>
    <name evidence="6" type="ORF">H9964_06340</name>
</gene>